<evidence type="ECO:0000259" key="13">
    <source>
        <dbReference type="Pfam" id="PF00465"/>
    </source>
</evidence>
<dbReference type="Proteomes" id="UP000019586">
    <property type="component" value="Chromosome"/>
</dbReference>
<evidence type="ECO:0000256" key="4">
    <source>
        <dbReference type="ARBA" id="ARBA00023002"/>
    </source>
</evidence>
<gene>
    <name evidence="14" type="ORF">KPNJ2_00709</name>
</gene>
<feature type="binding site" evidence="12">
    <location>
        <position position="134"/>
    </location>
    <ligand>
        <name>NAD(+)</name>
        <dbReference type="ChEBI" id="CHEBI:57540"/>
    </ligand>
</feature>
<dbReference type="InterPro" id="IPR001670">
    <property type="entry name" value="ADH_Fe/GldA"/>
</dbReference>
<keyword evidence="3" id="KW-0319">Glycerol metabolism</keyword>
<dbReference type="InterPro" id="IPR018211">
    <property type="entry name" value="ADH_Fe_CS"/>
</dbReference>
<dbReference type="AlphaFoldDB" id="W8UC37"/>
<dbReference type="NCBIfam" id="NF006941">
    <property type="entry name" value="PRK09423.1"/>
    <property type="match status" value="1"/>
</dbReference>
<evidence type="ECO:0000256" key="5">
    <source>
        <dbReference type="ARBA" id="ARBA00023027"/>
    </source>
</evidence>
<feature type="binding site" evidence="11">
    <location>
        <position position="130"/>
    </location>
    <ligand>
        <name>glycerol</name>
        <dbReference type="ChEBI" id="CHEBI:17754"/>
    </ligand>
</feature>
<dbReference type="GO" id="GO:0046872">
    <property type="term" value="F:metal ion binding"/>
    <property type="evidence" value="ECO:0007669"/>
    <property type="project" value="UniProtKB-KW"/>
</dbReference>
<feature type="binding site" evidence="12">
    <location>
        <position position="136"/>
    </location>
    <ligand>
        <name>NAD(+)</name>
        <dbReference type="ChEBI" id="CHEBI:57540"/>
    </ligand>
</feature>
<feature type="binding site" evidence="10">
    <location>
        <position position="280"/>
    </location>
    <ligand>
        <name>glycerol</name>
        <dbReference type="ChEBI" id="CHEBI:17754"/>
    </ligand>
</feature>
<evidence type="ECO:0000256" key="1">
    <source>
        <dbReference type="ARBA" id="ARBA00007358"/>
    </source>
</evidence>
<dbReference type="GO" id="GO:0008888">
    <property type="term" value="F:glycerol dehydrogenase (NAD+) activity"/>
    <property type="evidence" value="ECO:0007669"/>
    <property type="project" value="UniProtKB-EC"/>
</dbReference>
<dbReference type="Gene3D" id="1.20.1090.10">
    <property type="entry name" value="Dehydroquinate synthase-like - alpha domain"/>
    <property type="match status" value="1"/>
</dbReference>
<feature type="binding site" evidence="12">
    <location>
        <begin position="125"/>
        <end position="128"/>
    </location>
    <ligand>
        <name>NAD(+)</name>
        <dbReference type="ChEBI" id="CHEBI:57540"/>
    </ligand>
</feature>
<feature type="binding site" evidence="10">
    <location>
        <position position="180"/>
    </location>
    <ligand>
        <name>glycerol</name>
        <dbReference type="ChEBI" id="CHEBI:17754"/>
    </ligand>
</feature>
<reference evidence="14 15" key="1">
    <citation type="journal article" date="2014" name="Proc. Natl. Acad. Sci. U.S.A.">
        <title>Molecular dissection of the evolution of carbapenem-resistant multilocus sequence type 258 Klebsiella pneumoniae.</title>
        <authorList>
            <person name="Deleo F.R."/>
            <person name="Chen L."/>
            <person name="Porcella S.F."/>
            <person name="Martens C.A."/>
            <person name="Kobayashi S.D."/>
            <person name="Porter A.R."/>
            <person name="Chavda K.D."/>
            <person name="Jacobs M.R."/>
            <person name="Mathema B."/>
            <person name="Olsen R.J."/>
            <person name="Bonomo R.A."/>
            <person name="Musser J.M."/>
            <person name="Kreiswirth B.N."/>
        </authorList>
    </citation>
    <scope>NUCLEOTIDE SEQUENCE [LARGE SCALE GENOMIC DNA]</scope>
    <source>
        <strain evidence="14">30684/NJST258_2</strain>
    </source>
</reference>
<evidence type="ECO:0000256" key="6">
    <source>
        <dbReference type="ARBA" id="ARBA00037918"/>
    </source>
</evidence>
<dbReference type="FunFam" id="1.20.1090.10:FF:000004">
    <property type="entry name" value="Glycerol dehydrogenase"/>
    <property type="match status" value="1"/>
</dbReference>
<evidence type="ECO:0000256" key="3">
    <source>
        <dbReference type="ARBA" id="ARBA00022798"/>
    </source>
</evidence>
<feature type="domain" description="Alcohol dehydrogenase iron-type/glycerol dehydrogenase GldA" evidence="13">
    <location>
        <begin position="17"/>
        <end position="163"/>
    </location>
</feature>
<organism evidence="14 15">
    <name type="scientific">Klebsiella pneumoniae 30684/NJST258_2</name>
    <dbReference type="NCBI Taxonomy" id="1420013"/>
    <lineage>
        <taxon>Bacteria</taxon>
        <taxon>Pseudomonadati</taxon>
        <taxon>Pseudomonadota</taxon>
        <taxon>Gammaproteobacteria</taxon>
        <taxon>Enterobacterales</taxon>
        <taxon>Enterobacteriaceae</taxon>
        <taxon>Klebsiella/Raoultella group</taxon>
        <taxon>Klebsiella</taxon>
        <taxon>Klebsiella pneumoniae complex</taxon>
    </lineage>
</organism>
<keyword evidence="2 10" id="KW-0479">Metal-binding</keyword>
<dbReference type="PROSITE" id="PS00913">
    <property type="entry name" value="ADH_IRON_1"/>
    <property type="match status" value="1"/>
</dbReference>
<evidence type="ECO:0000256" key="8">
    <source>
        <dbReference type="ARBA" id="ARBA00040132"/>
    </source>
</evidence>
<dbReference type="GO" id="GO:0015980">
    <property type="term" value="P:energy derivation by oxidation of organic compounds"/>
    <property type="evidence" value="ECO:0007669"/>
    <property type="project" value="UniProtKB-ARBA"/>
</dbReference>
<evidence type="ECO:0000313" key="15">
    <source>
        <dbReference type="Proteomes" id="UP000019586"/>
    </source>
</evidence>
<comment type="similarity">
    <text evidence="1">Belongs to the iron-containing alcohol dehydrogenase family.</text>
</comment>
<keyword evidence="4 14" id="KW-0560">Oxidoreductase</keyword>
<dbReference type="KEGG" id="kps:KPNJ2_00709"/>
<dbReference type="PANTHER" id="PTHR43616:SF5">
    <property type="entry name" value="GLYCEROL DEHYDROGENASE 1"/>
    <property type="match status" value="1"/>
</dbReference>
<feature type="binding site" evidence="12">
    <location>
        <position position="46"/>
    </location>
    <ligand>
        <name>NAD(+)</name>
        <dbReference type="ChEBI" id="CHEBI:57540"/>
    </ligand>
</feature>
<dbReference type="HOGENOM" id="CLU_044754_1_0_6"/>
<dbReference type="PATRIC" id="fig|1420013.3.peg.673"/>
<evidence type="ECO:0000256" key="7">
    <source>
        <dbReference type="ARBA" id="ARBA00039147"/>
    </source>
</evidence>
<dbReference type="Pfam" id="PF00465">
    <property type="entry name" value="Fe-ADH"/>
    <property type="match status" value="1"/>
</dbReference>
<dbReference type="PIRSF" id="PIRSF000112">
    <property type="entry name" value="Glycerol_dehydrogenase"/>
    <property type="match status" value="1"/>
</dbReference>
<dbReference type="EC" id="1.1.1.6" evidence="7"/>
<dbReference type="PANTHER" id="PTHR43616">
    <property type="entry name" value="GLYCEROL DEHYDROGENASE"/>
    <property type="match status" value="1"/>
</dbReference>
<feature type="binding site" evidence="10">
    <location>
        <position position="263"/>
    </location>
    <ligand>
        <name>glycerol</name>
        <dbReference type="ChEBI" id="CHEBI:17754"/>
    </ligand>
</feature>
<comment type="pathway">
    <text evidence="6">Polyol metabolism; glycerol fermentation; glycerone phosphate from glycerol (oxidative route): step 1/2.</text>
</comment>
<evidence type="ECO:0000256" key="12">
    <source>
        <dbReference type="PIRSR" id="PIRSR000112-3"/>
    </source>
</evidence>
<comment type="catalytic activity">
    <reaction evidence="9">
        <text>glycerol + NAD(+) = dihydroxyacetone + NADH + H(+)</text>
        <dbReference type="Rhea" id="RHEA:13769"/>
        <dbReference type="ChEBI" id="CHEBI:15378"/>
        <dbReference type="ChEBI" id="CHEBI:16016"/>
        <dbReference type="ChEBI" id="CHEBI:17754"/>
        <dbReference type="ChEBI" id="CHEBI:57540"/>
        <dbReference type="ChEBI" id="CHEBI:57945"/>
        <dbReference type="EC" id="1.1.1.6"/>
    </reaction>
</comment>
<evidence type="ECO:0000256" key="10">
    <source>
        <dbReference type="PIRSR" id="PIRSR000112-1"/>
    </source>
</evidence>
<accession>W8UC37</accession>
<feature type="binding site" evidence="12">
    <location>
        <position position="140"/>
    </location>
    <ligand>
        <name>NAD(+)</name>
        <dbReference type="ChEBI" id="CHEBI:57540"/>
    </ligand>
</feature>
<keyword evidence="10" id="KW-0862">Zinc</keyword>
<dbReference type="Gene3D" id="3.40.50.1970">
    <property type="match status" value="1"/>
</dbReference>
<evidence type="ECO:0000313" key="14">
    <source>
        <dbReference type="EMBL" id="AHM77489.1"/>
    </source>
</evidence>
<dbReference type="EMBL" id="CP006918">
    <property type="protein sequence ID" value="AHM77489.1"/>
    <property type="molecule type" value="Genomic_DNA"/>
</dbReference>
<dbReference type="GO" id="GO:0019563">
    <property type="term" value="P:glycerol catabolic process"/>
    <property type="evidence" value="ECO:0007669"/>
    <property type="project" value="UniProtKB-ARBA"/>
</dbReference>
<name>W8UC37_KLEPN</name>
<keyword evidence="5 12" id="KW-0520">NAD</keyword>
<comment type="cofactor">
    <cofactor evidence="10">
        <name>Zn(2+)</name>
        <dbReference type="ChEBI" id="CHEBI:29105"/>
    </cofactor>
    <text evidence="10">Binds 1 zinc ion per subunit.</text>
</comment>
<protein>
    <recommendedName>
        <fullName evidence="8">Glycerol dehydrogenase</fullName>
        <ecNumber evidence="7">1.1.1.6</ecNumber>
    </recommendedName>
</protein>
<dbReference type="SUPFAM" id="SSF56796">
    <property type="entry name" value="Dehydroquinate synthase-like"/>
    <property type="match status" value="1"/>
</dbReference>
<evidence type="ECO:0000256" key="11">
    <source>
        <dbReference type="PIRSR" id="PIRSR000112-2"/>
    </source>
</evidence>
<sequence length="374" mass="40095">MRTYLRVKGMLKVIQSPAKYLQGPDAAVLFGQYAKNLAESFFVIADDFVMKLAGEKVVNGLQSHDIRCHAERFNGECSHAEINRLMAILQKQGCRGVVGIGGGKTLDTAKAIGYYQKLPVVVIPTIASTDAPTSALSVIYTEAGEFEEYLIYPKNPDMVVMDTAIIAKAPVRLLVSGMGDALSTWFEAKACYDARATSMAGGQSTEAALSLARLCYDTLLAEGEKARLAAQAGVVTEALERIIEANTYLSGIGFESSGLAAAHAIHNGFTILEECHHLYHGEKVAFGTLAQLVLQNSPMDEIETVLGFCQRVGLPVTLAQMGVKEGIDEKIAAVAKATCAEGETIHNMPFAVTPESVHAAILTADLLGQQWLAR</sequence>
<evidence type="ECO:0000256" key="2">
    <source>
        <dbReference type="ARBA" id="ARBA00022723"/>
    </source>
</evidence>
<feature type="binding site" evidence="12">
    <location>
        <begin position="103"/>
        <end position="107"/>
    </location>
    <ligand>
        <name>NAD(+)</name>
        <dbReference type="ChEBI" id="CHEBI:57540"/>
    </ligand>
</feature>
<dbReference type="InterPro" id="IPR016205">
    <property type="entry name" value="Glycerol_DH"/>
</dbReference>
<evidence type="ECO:0000256" key="9">
    <source>
        <dbReference type="ARBA" id="ARBA00049006"/>
    </source>
</evidence>
<dbReference type="CDD" id="cd08170">
    <property type="entry name" value="GlyDH"/>
    <property type="match status" value="1"/>
</dbReference>
<dbReference type="FunFam" id="3.40.50.1970:FF:000005">
    <property type="entry name" value="Glycerol dehydrogenase"/>
    <property type="match status" value="1"/>
</dbReference>
<dbReference type="GO" id="GO:0005829">
    <property type="term" value="C:cytosol"/>
    <property type="evidence" value="ECO:0007669"/>
    <property type="project" value="TreeGrafter"/>
</dbReference>
<dbReference type="PROSITE" id="PS00060">
    <property type="entry name" value="ADH_IRON_2"/>
    <property type="match status" value="1"/>
</dbReference>
<proteinExistence type="inferred from homology"/>